<organism evidence="1 2">
    <name type="scientific">Saccharomonospora marina XMU15</name>
    <dbReference type="NCBI Taxonomy" id="882083"/>
    <lineage>
        <taxon>Bacteria</taxon>
        <taxon>Bacillati</taxon>
        <taxon>Actinomycetota</taxon>
        <taxon>Actinomycetes</taxon>
        <taxon>Pseudonocardiales</taxon>
        <taxon>Pseudonocardiaceae</taxon>
        <taxon>Saccharomonospora</taxon>
    </lineage>
</organism>
<dbReference type="HOGENOM" id="CLU_116681_1_1_11"/>
<evidence type="ECO:0000313" key="1">
    <source>
        <dbReference type="EMBL" id="EHR52652.1"/>
    </source>
</evidence>
<protein>
    <recommendedName>
        <fullName evidence="3">Anti-sigma regulatory factor (Ser/Thr protein kinase)</fullName>
    </recommendedName>
</protein>
<evidence type="ECO:0008006" key="3">
    <source>
        <dbReference type="Google" id="ProtNLM"/>
    </source>
</evidence>
<reference evidence="1 2" key="1">
    <citation type="journal article" date="2012" name="Stand. Genomic Sci.">
        <title>Genome sequence of the ocean sediment bacterium Saccharomonospora marina type strain (XMU15(T)).</title>
        <authorList>
            <person name="Klenk H.P."/>
            <person name="Lu M."/>
            <person name="Lucas S."/>
            <person name="Lapidus A."/>
            <person name="Copeland A."/>
            <person name="Pitluck S."/>
            <person name="Goodwin L.A."/>
            <person name="Han C."/>
            <person name="Tapia R."/>
            <person name="Brambilla E.M."/>
            <person name="Potter G."/>
            <person name="Land M."/>
            <person name="Ivanova N."/>
            <person name="Rohde M."/>
            <person name="Goker M."/>
            <person name="Detter J.C."/>
            <person name="Li W.J."/>
            <person name="Kyrpides N.C."/>
            <person name="Woyke T."/>
        </authorList>
    </citation>
    <scope>NUCLEOTIDE SEQUENCE [LARGE SCALE GENOMIC DNA]</scope>
    <source>
        <strain evidence="1 2">XMU15</strain>
    </source>
</reference>
<sequence length="129" mass="13923">MTLTDRSVEVSVDAEPELVPVIRNVAADLAIRMDLQLDTIADLRLAVDEACGLLLKQAATPTTLRCRFTLSEHTITARAEVACEDGATPPQEGFSWHVLNALVREVRSQTIRESDGAPVAVIELAVSDA</sequence>
<dbReference type="STRING" id="882083.SacmaDRAFT_4467"/>
<dbReference type="EMBL" id="CM001439">
    <property type="protein sequence ID" value="EHR52652.1"/>
    <property type="molecule type" value="Genomic_DNA"/>
</dbReference>
<keyword evidence="2" id="KW-1185">Reference proteome</keyword>
<name>H5XAU2_9PSEU</name>
<dbReference type="InterPro" id="IPR036890">
    <property type="entry name" value="HATPase_C_sf"/>
</dbReference>
<proteinExistence type="predicted"/>
<gene>
    <name evidence="1" type="ORF">SacmaDRAFT_4467</name>
</gene>
<dbReference type="eggNOG" id="COG2172">
    <property type="taxonomic scope" value="Bacteria"/>
</dbReference>
<dbReference type="AlphaFoldDB" id="H5XAU2"/>
<dbReference type="Gene3D" id="3.30.565.10">
    <property type="entry name" value="Histidine kinase-like ATPase, C-terminal domain"/>
    <property type="match status" value="1"/>
</dbReference>
<evidence type="ECO:0000313" key="2">
    <source>
        <dbReference type="Proteomes" id="UP000004926"/>
    </source>
</evidence>
<accession>H5XAU2</accession>
<dbReference type="Proteomes" id="UP000004926">
    <property type="component" value="Chromosome"/>
</dbReference>